<protein>
    <submittedName>
        <fullName evidence="1">Uncharacterized protein</fullName>
    </submittedName>
</protein>
<name>A0A0B0PWY1_GOSAR</name>
<dbReference type="EMBL" id="KN447244">
    <property type="protein sequence ID" value="KHG28959.1"/>
    <property type="molecule type" value="Genomic_DNA"/>
</dbReference>
<proteinExistence type="predicted"/>
<dbReference type="AlphaFoldDB" id="A0A0B0PWY1"/>
<evidence type="ECO:0000313" key="1">
    <source>
        <dbReference type="EMBL" id="KHG28959.1"/>
    </source>
</evidence>
<keyword evidence="2" id="KW-1185">Reference proteome</keyword>
<gene>
    <name evidence="1" type="ORF">F383_13557</name>
</gene>
<organism evidence="1 2">
    <name type="scientific">Gossypium arboreum</name>
    <name type="common">Tree cotton</name>
    <name type="synonym">Gossypium nanking</name>
    <dbReference type="NCBI Taxonomy" id="29729"/>
    <lineage>
        <taxon>Eukaryota</taxon>
        <taxon>Viridiplantae</taxon>
        <taxon>Streptophyta</taxon>
        <taxon>Embryophyta</taxon>
        <taxon>Tracheophyta</taxon>
        <taxon>Spermatophyta</taxon>
        <taxon>Magnoliopsida</taxon>
        <taxon>eudicotyledons</taxon>
        <taxon>Gunneridae</taxon>
        <taxon>Pentapetalae</taxon>
        <taxon>rosids</taxon>
        <taxon>malvids</taxon>
        <taxon>Malvales</taxon>
        <taxon>Malvaceae</taxon>
        <taxon>Malvoideae</taxon>
        <taxon>Gossypium</taxon>
    </lineage>
</organism>
<sequence>MVMLHGRVSLGIEIEIKSVYSTGPHTRACNLAIWHKSVYLIGHTG</sequence>
<evidence type="ECO:0000313" key="2">
    <source>
        <dbReference type="Proteomes" id="UP000032142"/>
    </source>
</evidence>
<reference evidence="2" key="1">
    <citation type="submission" date="2014-09" db="EMBL/GenBank/DDBJ databases">
        <authorList>
            <person name="Mudge J."/>
            <person name="Ramaraj T."/>
            <person name="Lindquist I.E."/>
            <person name="Bharti A.K."/>
            <person name="Sundararajan A."/>
            <person name="Cameron C.T."/>
            <person name="Woodward J.E."/>
            <person name="May G.D."/>
            <person name="Brubaker C."/>
            <person name="Broadhvest J."/>
            <person name="Wilkins T.A."/>
        </authorList>
    </citation>
    <scope>NUCLEOTIDE SEQUENCE</scope>
    <source>
        <strain evidence="2">cv. AKA8401</strain>
    </source>
</reference>
<accession>A0A0B0PWY1</accession>
<dbReference type="Proteomes" id="UP000032142">
    <property type="component" value="Unassembled WGS sequence"/>
</dbReference>